<sequence length="183" mass="21318">MPSDQEIGKKEAETSELIPFFQAYKWVTSERLSLTLPATENPDFICIRADGRPVGVELTKVTRDKGVRFWEHILHGKEEIDPFEAQELILHLIEKKESARIKRYSARVRDCILVLQLIDGSLEQLKFALEDHQEDFAAHGFSEIWLADYSGLQAFGDIELFGLFPDRWWGYHERPWPDRKPYG</sequence>
<evidence type="ECO:0000313" key="2">
    <source>
        <dbReference type="Proteomes" id="UP001596045"/>
    </source>
</evidence>
<dbReference type="RefSeq" id="WP_378996499.1">
    <property type="nucleotide sequence ID" value="NZ_JBHSMT010000012.1"/>
</dbReference>
<gene>
    <name evidence="1" type="ORF">ACFPM8_07195</name>
</gene>
<name>A0ABW0M9N4_9BURK</name>
<evidence type="ECO:0000313" key="1">
    <source>
        <dbReference type="EMBL" id="MFC5473742.1"/>
    </source>
</evidence>
<organism evidence="1 2">
    <name type="scientific">Paraherbaspirillum soli</name>
    <dbReference type="NCBI Taxonomy" id="631222"/>
    <lineage>
        <taxon>Bacteria</taxon>
        <taxon>Pseudomonadati</taxon>
        <taxon>Pseudomonadota</taxon>
        <taxon>Betaproteobacteria</taxon>
        <taxon>Burkholderiales</taxon>
        <taxon>Oxalobacteraceae</taxon>
        <taxon>Paraherbaspirillum</taxon>
    </lineage>
</organism>
<proteinExistence type="predicted"/>
<keyword evidence="2" id="KW-1185">Reference proteome</keyword>
<protein>
    <submittedName>
        <fullName evidence="1">Uncharacterized protein</fullName>
    </submittedName>
</protein>
<reference evidence="2" key="1">
    <citation type="journal article" date="2019" name="Int. J. Syst. Evol. Microbiol.">
        <title>The Global Catalogue of Microorganisms (GCM) 10K type strain sequencing project: providing services to taxonomists for standard genome sequencing and annotation.</title>
        <authorList>
            <consortium name="The Broad Institute Genomics Platform"/>
            <consortium name="The Broad Institute Genome Sequencing Center for Infectious Disease"/>
            <person name="Wu L."/>
            <person name="Ma J."/>
        </authorList>
    </citation>
    <scope>NUCLEOTIDE SEQUENCE [LARGE SCALE GENOMIC DNA]</scope>
    <source>
        <strain evidence="2">JCM 17066</strain>
    </source>
</reference>
<dbReference type="Proteomes" id="UP001596045">
    <property type="component" value="Unassembled WGS sequence"/>
</dbReference>
<comment type="caution">
    <text evidence="1">The sequence shown here is derived from an EMBL/GenBank/DDBJ whole genome shotgun (WGS) entry which is preliminary data.</text>
</comment>
<accession>A0ABW0M9N4</accession>
<dbReference type="EMBL" id="JBHSMT010000012">
    <property type="protein sequence ID" value="MFC5473742.1"/>
    <property type="molecule type" value="Genomic_DNA"/>
</dbReference>